<keyword evidence="2" id="KW-1185">Reference proteome</keyword>
<proteinExistence type="predicted"/>
<evidence type="ECO:0000313" key="1">
    <source>
        <dbReference type="EMBL" id="CAG8722890.1"/>
    </source>
</evidence>
<organism evidence="1 2">
    <name type="scientific">Racocetra fulgida</name>
    <dbReference type="NCBI Taxonomy" id="60492"/>
    <lineage>
        <taxon>Eukaryota</taxon>
        <taxon>Fungi</taxon>
        <taxon>Fungi incertae sedis</taxon>
        <taxon>Mucoromycota</taxon>
        <taxon>Glomeromycotina</taxon>
        <taxon>Glomeromycetes</taxon>
        <taxon>Diversisporales</taxon>
        <taxon>Gigasporaceae</taxon>
        <taxon>Racocetra</taxon>
    </lineage>
</organism>
<name>A0A9N9I7Q7_9GLOM</name>
<evidence type="ECO:0000313" key="2">
    <source>
        <dbReference type="Proteomes" id="UP000789396"/>
    </source>
</evidence>
<accession>A0A9N9I7Q7</accession>
<reference evidence="1" key="1">
    <citation type="submission" date="2021-06" db="EMBL/GenBank/DDBJ databases">
        <authorList>
            <person name="Kallberg Y."/>
            <person name="Tangrot J."/>
            <person name="Rosling A."/>
        </authorList>
    </citation>
    <scope>NUCLEOTIDE SEQUENCE</scope>
    <source>
        <strain evidence="1">IN212</strain>
    </source>
</reference>
<dbReference type="AlphaFoldDB" id="A0A9N9I7Q7"/>
<comment type="caution">
    <text evidence="1">The sequence shown here is derived from an EMBL/GenBank/DDBJ whole genome shotgun (WGS) entry which is preliminary data.</text>
</comment>
<dbReference type="Proteomes" id="UP000789396">
    <property type="component" value="Unassembled WGS sequence"/>
</dbReference>
<dbReference type="EMBL" id="CAJVPZ010025574">
    <property type="protein sequence ID" value="CAG8722890.1"/>
    <property type="molecule type" value="Genomic_DNA"/>
</dbReference>
<gene>
    <name evidence="1" type="ORF">RFULGI_LOCUS11582</name>
</gene>
<protein>
    <submittedName>
        <fullName evidence="1">1954_t:CDS:1</fullName>
    </submittedName>
</protein>
<sequence>MNSDYISYELSLCVIKAETGYAHVILPIVGVGPDCVSQGFNFLPIAALL</sequence>
<feature type="non-terminal residue" evidence="1">
    <location>
        <position position="49"/>
    </location>
</feature>
<feature type="non-terminal residue" evidence="1">
    <location>
        <position position="1"/>
    </location>
</feature>